<dbReference type="EMBL" id="OX596115">
    <property type="protein sequence ID" value="CAI9707879.1"/>
    <property type="molecule type" value="Genomic_DNA"/>
</dbReference>
<proteinExistence type="predicted"/>
<gene>
    <name evidence="1" type="ORF">MRATA1EN3_LOCUS19092</name>
</gene>
<protein>
    <submittedName>
        <fullName evidence="1">Uncharacterized protein</fullName>
    </submittedName>
</protein>
<organism evidence="1 2">
    <name type="scientific">Rangifer tarandus platyrhynchus</name>
    <name type="common">Svalbard reindeer</name>
    <dbReference type="NCBI Taxonomy" id="3082113"/>
    <lineage>
        <taxon>Eukaryota</taxon>
        <taxon>Metazoa</taxon>
        <taxon>Chordata</taxon>
        <taxon>Craniata</taxon>
        <taxon>Vertebrata</taxon>
        <taxon>Euteleostomi</taxon>
        <taxon>Mammalia</taxon>
        <taxon>Eutheria</taxon>
        <taxon>Laurasiatheria</taxon>
        <taxon>Artiodactyla</taxon>
        <taxon>Ruminantia</taxon>
        <taxon>Pecora</taxon>
        <taxon>Cervidae</taxon>
        <taxon>Odocoileinae</taxon>
        <taxon>Rangifer</taxon>
    </lineage>
</organism>
<name>A0ACB0F6I3_RANTA</name>
<evidence type="ECO:0000313" key="1">
    <source>
        <dbReference type="EMBL" id="CAI9707879.1"/>
    </source>
</evidence>
<reference evidence="1" key="1">
    <citation type="submission" date="2023-05" db="EMBL/GenBank/DDBJ databases">
        <authorList>
            <consortium name="ELIXIR-Norway"/>
        </authorList>
    </citation>
    <scope>NUCLEOTIDE SEQUENCE</scope>
</reference>
<evidence type="ECO:0000313" key="2">
    <source>
        <dbReference type="Proteomes" id="UP001162501"/>
    </source>
</evidence>
<dbReference type="Proteomes" id="UP001162501">
    <property type="component" value="Chromosome 31"/>
</dbReference>
<sequence length="89" mass="9431">MRNRGALAAGRAAAAAQSGPASGGQGSCERHQRLHRRACPGATGDTSSVQTQGYHQRFTDLTHTPLRRLADSQHAFPRAARTGFPFCAS</sequence>
<accession>A0ACB0F6I3</accession>